<dbReference type="NCBIfam" id="TIGR01907">
    <property type="entry name" value="casE_Cse3"/>
    <property type="match status" value="1"/>
</dbReference>
<dbReference type="EMBL" id="JBHSPW010000022">
    <property type="protein sequence ID" value="MFC5897419.1"/>
    <property type="molecule type" value="Genomic_DNA"/>
</dbReference>
<dbReference type="Gene3D" id="3.30.70.1200">
    <property type="entry name" value="Crispr-associated protein, domain 1"/>
    <property type="match status" value="1"/>
</dbReference>
<dbReference type="InterPro" id="IPR010179">
    <property type="entry name" value="CRISPR-assoc_prot_Cse3"/>
</dbReference>
<dbReference type="SMART" id="SM01101">
    <property type="entry name" value="CRISPR_assoc"/>
    <property type="match status" value="1"/>
</dbReference>
<dbReference type="Proteomes" id="UP001596241">
    <property type="component" value="Unassembled WGS sequence"/>
</dbReference>
<dbReference type="SUPFAM" id="SSF117987">
    <property type="entry name" value="CRISPR-associated protein"/>
    <property type="match status" value="2"/>
</dbReference>
<reference evidence="2" key="1">
    <citation type="journal article" date="2019" name="Int. J. Syst. Evol. Microbiol.">
        <title>The Global Catalogue of Microorganisms (GCM) 10K type strain sequencing project: providing services to taxonomists for standard genome sequencing and annotation.</title>
        <authorList>
            <consortium name="The Broad Institute Genomics Platform"/>
            <consortium name="The Broad Institute Genome Sequencing Center for Infectious Disease"/>
            <person name="Wu L."/>
            <person name="Ma J."/>
        </authorList>
    </citation>
    <scope>NUCLEOTIDE SEQUENCE [LARGE SCALE GENOMIC DNA]</scope>
    <source>
        <strain evidence="2">CGMCC 1.15809</strain>
    </source>
</reference>
<dbReference type="Pfam" id="PF08798">
    <property type="entry name" value="CRISPR_assoc"/>
    <property type="match status" value="1"/>
</dbReference>
<evidence type="ECO:0000313" key="1">
    <source>
        <dbReference type="EMBL" id="MFC5897419.1"/>
    </source>
</evidence>
<name>A0ABW1FUH4_9ACTN</name>
<evidence type="ECO:0000313" key="2">
    <source>
        <dbReference type="Proteomes" id="UP001596241"/>
    </source>
</evidence>
<accession>A0ABW1FUH4</accession>
<sequence length="235" mass="26212">MTTWLTRLTLDSSRGDVREELRNAVAMHRRVMSLFPDLPGIEEARHHLGVLHRVEQGERWAVLMVQSNKEATPEQLPDGYATDSASRNIEPLLDALAHGRRLSYRCDASPVRRPGHTTRELYKNLPRVVALHGRHADEWWYRRAGLAGLKIHTHLSHPLDAAVGRRGKGNGTQKVRHHRVRFEGTAEIIDPDALRAAMTGGIGRGQAYGCGLLTIAPLRTGEESPATSLRQRANS</sequence>
<protein>
    <submittedName>
        <fullName evidence="1">Type I-E CRISPR-associated protein Cas6/Cse3/CasE</fullName>
    </submittedName>
</protein>
<dbReference type="RefSeq" id="WP_345092926.1">
    <property type="nucleotide sequence ID" value="NZ_BAAAWG010000024.1"/>
</dbReference>
<comment type="caution">
    <text evidence="1">The sequence shown here is derived from an EMBL/GenBank/DDBJ whole genome shotgun (WGS) entry which is preliminary data.</text>
</comment>
<organism evidence="1 2">
    <name type="scientific">Streptomyces ramulosus</name>
    <dbReference type="NCBI Taxonomy" id="47762"/>
    <lineage>
        <taxon>Bacteria</taxon>
        <taxon>Bacillati</taxon>
        <taxon>Actinomycetota</taxon>
        <taxon>Actinomycetes</taxon>
        <taxon>Kitasatosporales</taxon>
        <taxon>Streptomycetaceae</taxon>
        <taxon>Streptomyces</taxon>
    </lineage>
</organism>
<gene>
    <name evidence="1" type="primary">cas6e</name>
    <name evidence="1" type="ORF">ACFP3M_31910</name>
</gene>
<keyword evidence="2" id="KW-1185">Reference proteome</keyword>
<dbReference type="CDD" id="cd09727">
    <property type="entry name" value="Cas6_I-E"/>
    <property type="match status" value="1"/>
</dbReference>
<proteinExistence type="predicted"/>
<dbReference type="Gene3D" id="3.30.70.1210">
    <property type="entry name" value="Crispr-associated protein, domain 2"/>
    <property type="match status" value="1"/>
</dbReference>